<evidence type="ECO:0000313" key="1">
    <source>
        <dbReference type="EMBL" id="SVA18497.1"/>
    </source>
</evidence>
<sequence length="160" mass="18478">MGRWSAIQNVKVTLYESWTDALERYEFLADWVIHNLLYANFNKTVNIPYDKPDLVVLEDYAYAATGRVFHIAENMAILKYKLKKHGVKYIIVPPTVIKKFATGKGTANKELMYENFCEETKTKINLTISPKSDTIKNPTSDIVDSYYICKYGYNNLTITK</sequence>
<protein>
    <recommendedName>
        <fullName evidence="2">Holliday junction resolvase RuvC</fullName>
    </recommendedName>
</protein>
<proteinExistence type="predicted"/>
<dbReference type="InterPro" id="IPR036397">
    <property type="entry name" value="RNaseH_sf"/>
</dbReference>
<dbReference type="SUPFAM" id="SSF53098">
    <property type="entry name" value="Ribonuclease H-like"/>
    <property type="match status" value="1"/>
</dbReference>
<dbReference type="GO" id="GO:0003676">
    <property type="term" value="F:nucleic acid binding"/>
    <property type="evidence" value="ECO:0007669"/>
    <property type="project" value="InterPro"/>
</dbReference>
<gene>
    <name evidence="1" type="ORF">METZ01_LOCUS71351</name>
</gene>
<reference evidence="1" key="1">
    <citation type="submission" date="2018-05" db="EMBL/GenBank/DDBJ databases">
        <authorList>
            <person name="Lanie J.A."/>
            <person name="Ng W.-L."/>
            <person name="Kazmierczak K.M."/>
            <person name="Andrzejewski T.M."/>
            <person name="Davidsen T.M."/>
            <person name="Wayne K.J."/>
            <person name="Tettelin H."/>
            <person name="Glass J.I."/>
            <person name="Rusch D."/>
            <person name="Podicherti R."/>
            <person name="Tsui H.-C.T."/>
            <person name="Winkler M.E."/>
        </authorList>
    </citation>
    <scope>NUCLEOTIDE SEQUENCE</scope>
</reference>
<evidence type="ECO:0008006" key="2">
    <source>
        <dbReference type="Google" id="ProtNLM"/>
    </source>
</evidence>
<name>A0A381TU87_9ZZZZ</name>
<accession>A0A381TU87</accession>
<dbReference type="EMBL" id="UINC01005019">
    <property type="protein sequence ID" value="SVA18497.1"/>
    <property type="molecule type" value="Genomic_DNA"/>
</dbReference>
<dbReference type="Gene3D" id="3.30.420.10">
    <property type="entry name" value="Ribonuclease H-like superfamily/Ribonuclease H"/>
    <property type="match status" value="1"/>
</dbReference>
<dbReference type="InterPro" id="IPR012337">
    <property type="entry name" value="RNaseH-like_sf"/>
</dbReference>
<organism evidence="1">
    <name type="scientific">marine metagenome</name>
    <dbReference type="NCBI Taxonomy" id="408172"/>
    <lineage>
        <taxon>unclassified sequences</taxon>
        <taxon>metagenomes</taxon>
        <taxon>ecological metagenomes</taxon>
    </lineage>
</organism>
<dbReference type="AlphaFoldDB" id="A0A381TU87"/>